<feature type="compositionally biased region" description="Low complexity" evidence="1">
    <location>
        <begin position="29"/>
        <end position="46"/>
    </location>
</feature>
<sequence>MTATNGAATPLSRYGTRVPTVTPRPGRKPAPAATTTASTTAPTSPVVTPTATINTMIVCLPDGLPSQALTATQLDRHFGVSGTLQSRFWAIPDMWLWQRRDLVAPRKGRPVYCAGGPVKLLDLDAMRHAAGVGAGIRHQLWQQVVHGTRPATPWPTLLARHLAEPAKYPRERAEADFNNQPRVNAMRMHNAASYGAAHLSPGELEMFQAGPMAYQHYSATTAVCGDALLTPDGHKFAPASDVLTHRVTYLEQATRYLDTIEADQRLLAVAL</sequence>
<accession>A0ABR6M510</accession>
<dbReference type="RefSeq" id="WP_184680145.1">
    <property type="nucleotide sequence ID" value="NZ_JACHJC010000001.1"/>
</dbReference>
<evidence type="ECO:0000313" key="2">
    <source>
        <dbReference type="EMBL" id="MBB5110473.1"/>
    </source>
</evidence>
<evidence type="ECO:0000256" key="1">
    <source>
        <dbReference type="SAM" id="MobiDB-lite"/>
    </source>
</evidence>
<feature type="region of interest" description="Disordered" evidence="1">
    <location>
        <begin position="1"/>
        <end position="46"/>
    </location>
</feature>
<name>A0ABR6M510_MICEC</name>
<dbReference type="GeneID" id="300290915"/>
<protein>
    <submittedName>
        <fullName evidence="2">Uncharacterized protein</fullName>
    </submittedName>
</protein>
<evidence type="ECO:0000313" key="3">
    <source>
        <dbReference type="Proteomes" id="UP000618986"/>
    </source>
</evidence>
<organism evidence="2 3">
    <name type="scientific">Micromonospora echinospora</name>
    <name type="common">Micromonospora purpurea</name>
    <dbReference type="NCBI Taxonomy" id="1877"/>
    <lineage>
        <taxon>Bacteria</taxon>
        <taxon>Bacillati</taxon>
        <taxon>Actinomycetota</taxon>
        <taxon>Actinomycetes</taxon>
        <taxon>Micromonosporales</taxon>
        <taxon>Micromonosporaceae</taxon>
        <taxon>Micromonospora</taxon>
    </lineage>
</organism>
<keyword evidence="3" id="KW-1185">Reference proteome</keyword>
<proteinExistence type="predicted"/>
<gene>
    <name evidence="2" type="ORF">FHU28_000312</name>
</gene>
<comment type="caution">
    <text evidence="2">The sequence shown here is derived from an EMBL/GenBank/DDBJ whole genome shotgun (WGS) entry which is preliminary data.</text>
</comment>
<reference evidence="2 3" key="1">
    <citation type="submission" date="2020-08" db="EMBL/GenBank/DDBJ databases">
        <title>Sequencing the genomes of 1000 actinobacteria strains.</title>
        <authorList>
            <person name="Klenk H.-P."/>
        </authorList>
    </citation>
    <scope>NUCLEOTIDE SEQUENCE [LARGE SCALE GENOMIC DNA]</scope>
    <source>
        <strain evidence="2 3">DSM 43036</strain>
    </source>
</reference>
<dbReference type="EMBL" id="JACHJC010000001">
    <property type="protein sequence ID" value="MBB5110473.1"/>
    <property type="molecule type" value="Genomic_DNA"/>
</dbReference>
<dbReference type="Proteomes" id="UP000618986">
    <property type="component" value="Unassembled WGS sequence"/>
</dbReference>